<evidence type="ECO:0000256" key="1">
    <source>
        <dbReference type="SAM" id="MobiDB-lite"/>
    </source>
</evidence>
<dbReference type="AlphaFoldDB" id="L1LES8"/>
<evidence type="ECO:0000259" key="2">
    <source>
        <dbReference type="PROSITE" id="PS50011"/>
    </source>
</evidence>
<dbReference type="PROSITE" id="PS00108">
    <property type="entry name" value="PROTEIN_KINASE_ST"/>
    <property type="match status" value="1"/>
</dbReference>
<dbReference type="GO" id="GO:0005634">
    <property type="term" value="C:nucleus"/>
    <property type="evidence" value="ECO:0007669"/>
    <property type="project" value="TreeGrafter"/>
</dbReference>
<dbReference type="Gene3D" id="1.10.510.10">
    <property type="entry name" value="Transferase(Phosphotransferase) domain 1"/>
    <property type="match status" value="1"/>
</dbReference>
<reference evidence="3 4" key="1">
    <citation type="journal article" date="2012" name="BMC Genomics">
        <title>Comparative genomic analysis and phylogenetic position of Theileria equi.</title>
        <authorList>
            <person name="Kappmeyer L.S."/>
            <person name="Thiagarajan M."/>
            <person name="Herndon D.R."/>
            <person name="Ramsay J.D."/>
            <person name="Caler E."/>
            <person name="Djikeng A."/>
            <person name="Gillespie J.J."/>
            <person name="Lau A.O."/>
            <person name="Roalson E.H."/>
            <person name="Silva J.C."/>
            <person name="Silva M.G."/>
            <person name="Suarez C.E."/>
            <person name="Ueti M.W."/>
            <person name="Nene V.M."/>
            <person name="Mealey R.H."/>
            <person name="Knowles D.P."/>
            <person name="Brayton K.A."/>
        </authorList>
    </citation>
    <scope>NUCLEOTIDE SEQUENCE [LARGE SCALE GENOMIC DNA]</scope>
    <source>
        <strain evidence="3 4">WA</strain>
    </source>
</reference>
<dbReference type="OrthoDB" id="364921at2759"/>
<dbReference type="SMART" id="SM00220">
    <property type="entry name" value="S_TKc"/>
    <property type="match status" value="1"/>
</dbReference>
<accession>L1LES8</accession>
<evidence type="ECO:0000313" key="3">
    <source>
        <dbReference type="EMBL" id="EKX73769.1"/>
    </source>
</evidence>
<dbReference type="eggNOG" id="ENOG502SQWS">
    <property type="taxonomic scope" value="Eukaryota"/>
</dbReference>
<feature type="compositionally biased region" description="Polar residues" evidence="1">
    <location>
        <begin position="156"/>
        <end position="168"/>
    </location>
</feature>
<proteinExistence type="predicted"/>
<evidence type="ECO:0000313" key="4">
    <source>
        <dbReference type="Proteomes" id="UP000031512"/>
    </source>
</evidence>
<dbReference type="STRING" id="1537102.L1LES8"/>
<dbReference type="GO" id="GO:0004674">
    <property type="term" value="F:protein serine/threonine kinase activity"/>
    <property type="evidence" value="ECO:0007669"/>
    <property type="project" value="TreeGrafter"/>
</dbReference>
<dbReference type="Proteomes" id="UP000031512">
    <property type="component" value="Unassembled WGS sequence"/>
</dbReference>
<dbReference type="InterPro" id="IPR011009">
    <property type="entry name" value="Kinase-like_dom_sf"/>
</dbReference>
<dbReference type="RefSeq" id="XP_004833221.1">
    <property type="nucleotide sequence ID" value="XM_004833164.1"/>
</dbReference>
<dbReference type="GO" id="GO:0044773">
    <property type="term" value="P:mitotic DNA damage checkpoint signaling"/>
    <property type="evidence" value="ECO:0007669"/>
    <property type="project" value="TreeGrafter"/>
</dbReference>
<dbReference type="SUPFAM" id="SSF56112">
    <property type="entry name" value="Protein kinase-like (PK-like)"/>
    <property type="match status" value="1"/>
</dbReference>
<keyword evidence="4" id="KW-1185">Reference proteome</keyword>
<gene>
    <name evidence="3" type="ORF">BEWA_038060</name>
</gene>
<dbReference type="PANTHER" id="PTHR44167">
    <property type="entry name" value="OVARIAN-SPECIFIC SERINE/THREONINE-PROTEIN KINASE LOK-RELATED"/>
    <property type="match status" value="1"/>
</dbReference>
<dbReference type="VEuPathDB" id="PiroplasmaDB:BEWA_038060"/>
<feature type="domain" description="Protein kinase" evidence="2">
    <location>
        <begin position="527"/>
        <end position="1031"/>
    </location>
</feature>
<dbReference type="KEGG" id="beq:BEWA_038060"/>
<name>L1LES8_THEEQ</name>
<comment type="caution">
    <text evidence="3">The sequence shown here is derived from an EMBL/GenBank/DDBJ whole genome shotgun (WGS) entry which is preliminary data.</text>
</comment>
<protein>
    <recommendedName>
        <fullName evidence="2">Protein kinase domain-containing protein</fullName>
    </recommendedName>
</protein>
<dbReference type="GeneID" id="15803133"/>
<dbReference type="EMBL" id="ACOU01000002">
    <property type="protein sequence ID" value="EKX73769.1"/>
    <property type="molecule type" value="Genomic_DNA"/>
</dbReference>
<dbReference type="PROSITE" id="PS50011">
    <property type="entry name" value="PROTEIN_KINASE_DOM"/>
    <property type="match status" value="1"/>
</dbReference>
<dbReference type="GO" id="GO:0005524">
    <property type="term" value="F:ATP binding"/>
    <property type="evidence" value="ECO:0007669"/>
    <property type="project" value="InterPro"/>
</dbReference>
<feature type="region of interest" description="Disordered" evidence="1">
    <location>
        <begin position="146"/>
        <end position="191"/>
    </location>
</feature>
<dbReference type="PANTHER" id="PTHR44167:SF30">
    <property type="entry name" value="PHOSPHORYLASE KINASE"/>
    <property type="match status" value="1"/>
</dbReference>
<organism evidence="3 4">
    <name type="scientific">Theileria equi strain WA</name>
    <dbReference type="NCBI Taxonomy" id="1537102"/>
    <lineage>
        <taxon>Eukaryota</taxon>
        <taxon>Sar</taxon>
        <taxon>Alveolata</taxon>
        <taxon>Apicomplexa</taxon>
        <taxon>Aconoidasida</taxon>
        <taxon>Piroplasmida</taxon>
        <taxon>Theileriidae</taxon>
        <taxon>Theileria</taxon>
    </lineage>
</organism>
<sequence length="1197" mass="135436">MAIKTFCSSCVRTHEVAGRDVSAKLYSGDEEFEVVVTQKYDFPLLSYGWFEASRPAYGSIQNDTSSTYSLQSNSNQQNSILDKSLFSNANNHDMLYSLQDNLLEHIYIDIEHIYNKSLNLSLDVLDNMNGIGEDKNILNNEFLDPEDKANADFNDSEPNTSDNGQQNEIPFDNLGGYPSAGKDLNHHKQQDTNQTVTDILTCIEQENTESIQLPENAIVETARFDAGQHGIYTESLQDIPELCNTLHEDMFSQDSEVDVKVYNSYSDLEMPCSDDEGPVQERSLNTMSIDFFNCAIKSQNLKRLAFKLFLKSVSESNNDLQLSPSGIRSEDTEPAKLGIHIEGMRINKVDENTVKRKNRLDLENDFAFLKKKQKHISGFSTPKETLKSLASKCSLIQSHKLKSNSSVMSTGDNPIKSVNYSSVIRNKSARGTINSNYAKSRSSVEKAIMDLSNAEQRHSTYYKKVGSSLDYNTRRGILSNNILSSDSGKAIKNLSGKHGSDDKVFGSNNEESDWCSEMWDSFINVITCRRLKIGHGSFSTVSEAILRSYPSMLSRTGRDADIEMFNKMLELISGHCELCKNTVKYKCAVKSIGDGYPLSRFQYIREKEMMLHFNAHVLKPLSCRVLNDNSCKVYQLLMPRARGDLLTMINGLIKHRTKKGYGIIKLINHKSEKRIIGLFEDEVRFLFLQILSGLSFIQMCFQGDIYRHSDIKLANILVFCEDENIYIPFKWKLALADFGCSILINPTQHLDGSTSFKGLHHSLLKEWTQQLSSQLLSFVRGTVRYNAPEALSYDRNGTKRSNHNPNCISIYKKNHKTLSSIINSNKVDPVSWGLENVDPISSVRSNPSNKISGASENDVAEYFRVDMRADMWSAGIILAELSKFGCNLNISTMVNKSNPDIFESILKSFEGKETTDVPINGEKIKSKIASTLGRGLFCRNTMELRKRLAASKGTPLQHPISDDELNKILASEISSECDVDLQTRIKNLKALFPSFENCKFTSGFWDLLARLLAYNPSDRLMAPEALGHYWFKNSAYLFDIIDDLPCSTFNHLPLQHFYYTKLQIASNGSQINDSSPLKKCEEWLDFNNSDMCFNSLFNYAKVSQTPHAWFSGPVHYRLHKLQSQNIHLPDMVAHICTREACILETREKEIFGSEGYILSRLLDIKSKYNLSWERLLSSHTAHLLGQTILSERTPKIL</sequence>
<dbReference type="InterPro" id="IPR000719">
    <property type="entry name" value="Prot_kinase_dom"/>
</dbReference>
<dbReference type="InterPro" id="IPR008271">
    <property type="entry name" value="Ser/Thr_kinase_AS"/>
</dbReference>